<dbReference type="InterPro" id="IPR001828">
    <property type="entry name" value="ANF_lig-bd_rcpt"/>
</dbReference>
<evidence type="ECO:0000313" key="11">
    <source>
        <dbReference type="Proteomes" id="UP000694865"/>
    </source>
</evidence>
<dbReference type="Proteomes" id="UP000694865">
    <property type="component" value="Unplaced"/>
</dbReference>
<protein>
    <submittedName>
        <fullName evidence="12">Gamma-aminobutyric acid type B receptor subunit 1-like</fullName>
    </submittedName>
</protein>
<feature type="transmembrane region" description="Helical" evidence="9">
    <location>
        <begin position="467"/>
        <end position="485"/>
    </location>
</feature>
<evidence type="ECO:0000256" key="3">
    <source>
        <dbReference type="ARBA" id="ARBA00022989"/>
    </source>
</evidence>
<dbReference type="RefSeq" id="XP_006811891.1">
    <property type="nucleotide sequence ID" value="XM_006811828.1"/>
</dbReference>
<dbReference type="PRINTS" id="PR01176">
    <property type="entry name" value="GABABRECEPTR"/>
</dbReference>
<evidence type="ECO:0000313" key="12">
    <source>
        <dbReference type="RefSeq" id="XP_006811891.1"/>
    </source>
</evidence>
<feature type="transmembrane region" description="Helical" evidence="9">
    <location>
        <begin position="427"/>
        <end position="447"/>
    </location>
</feature>
<keyword evidence="6" id="KW-0675">Receptor</keyword>
<keyword evidence="3 9" id="KW-1133">Transmembrane helix</keyword>
<dbReference type="CDD" id="cd15047">
    <property type="entry name" value="7tmC_GABA-B-like"/>
    <property type="match status" value="1"/>
</dbReference>
<feature type="domain" description="G-protein coupled receptors family 3 profile" evidence="10">
    <location>
        <begin position="460"/>
        <end position="613"/>
    </location>
</feature>
<dbReference type="InterPro" id="IPR002455">
    <property type="entry name" value="GPCR3_GABA-B"/>
</dbReference>
<dbReference type="Pfam" id="PF01094">
    <property type="entry name" value="ANF_receptor"/>
    <property type="match status" value="1"/>
</dbReference>
<keyword evidence="5 9" id="KW-0472">Membrane</keyword>
<dbReference type="CDD" id="cd06366">
    <property type="entry name" value="PBP1_GABAb_receptor"/>
    <property type="match status" value="1"/>
</dbReference>
<dbReference type="GeneID" id="102808585"/>
<proteinExistence type="predicted"/>
<dbReference type="InterPro" id="IPR028082">
    <property type="entry name" value="Peripla_BP_I"/>
</dbReference>
<dbReference type="Pfam" id="PF00003">
    <property type="entry name" value="7tm_3"/>
    <property type="match status" value="1"/>
</dbReference>
<dbReference type="Gene3D" id="3.40.50.2300">
    <property type="match status" value="2"/>
</dbReference>
<dbReference type="InterPro" id="IPR017978">
    <property type="entry name" value="GPCR_3_C"/>
</dbReference>
<keyword evidence="8" id="KW-0807">Transducer</keyword>
<feature type="transmembrane region" description="Helical" evidence="9">
    <location>
        <begin position="506"/>
        <end position="527"/>
    </location>
</feature>
<evidence type="ECO:0000256" key="5">
    <source>
        <dbReference type="ARBA" id="ARBA00023136"/>
    </source>
</evidence>
<evidence type="ECO:0000256" key="6">
    <source>
        <dbReference type="ARBA" id="ARBA00023170"/>
    </source>
</evidence>
<evidence type="ECO:0000256" key="4">
    <source>
        <dbReference type="ARBA" id="ARBA00023040"/>
    </source>
</evidence>
<evidence type="ECO:0000256" key="2">
    <source>
        <dbReference type="ARBA" id="ARBA00022692"/>
    </source>
</evidence>
<keyword evidence="2 9" id="KW-0812">Transmembrane</keyword>
<dbReference type="PROSITE" id="PS50259">
    <property type="entry name" value="G_PROTEIN_RECEP_F3_4"/>
    <property type="match status" value="1"/>
</dbReference>
<feature type="transmembrane region" description="Helical" evidence="9">
    <location>
        <begin position="562"/>
        <end position="584"/>
    </location>
</feature>
<feature type="transmembrane region" description="Helical" evidence="9">
    <location>
        <begin position="393"/>
        <end position="415"/>
    </location>
</feature>
<evidence type="ECO:0000256" key="8">
    <source>
        <dbReference type="ARBA" id="ARBA00023224"/>
    </source>
</evidence>
<gene>
    <name evidence="12" type="primary">LOC102808585</name>
</gene>
<name>A0ABM0LVV0_SACKO</name>
<evidence type="ECO:0000259" key="10">
    <source>
        <dbReference type="PROSITE" id="PS50259"/>
    </source>
</evidence>
<evidence type="ECO:0000256" key="1">
    <source>
        <dbReference type="ARBA" id="ARBA00004141"/>
    </source>
</evidence>
<accession>A0ABM0LVV0</accession>
<dbReference type="PANTHER" id="PTHR10519">
    <property type="entry name" value="GABA-B RECEPTOR"/>
    <property type="match status" value="1"/>
</dbReference>
<evidence type="ECO:0000256" key="7">
    <source>
        <dbReference type="ARBA" id="ARBA00023180"/>
    </source>
</evidence>
<keyword evidence="7" id="KW-0325">Glycoprotein</keyword>
<organism evidence="11 12">
    <name type="scientific">Saccoglossus kowalevskii</name>
    <name type="common">Acorn worm</name>
    <dbReference type="NCBI Taxonomy" id="10224"/>
    <lineage>
        <taxon>Eukaryota</taxon>
        <taxon>Metazoa</taxon>
        <taxon>Hemichordata</taxon>
        <taxon>Enteropneusta</taxon>
        <taxon>Harrimaniidae</taxon>
        <taxon>Saccoglossus</taxon>
    </lineage>
</organism>
<keyword evidence="4" id="KW-0297">G-protein coupled receptor</keyword>
<reference evidence="12" key="1">
    <citation type="submission" date="2025-08" db="UniProtKB">
        <authorList>
            <consortium name="RefSeq"/>
        </authorList>
    </citation>
    <scope>IDENTIFICATION</scope>
    <source>
        <tissue evidence="12">Testes</tissue>
    </source>
</reference>
<dbReference type="PRINTS" id="PR01177">
    <property type="entry name" value="GABAB1RECPTR"/>
</dbReference>
<sequence length="620" mass="69675">MEYINNDTSLLQDYDLQMKVVDTASNSGSAMRDLIYILADDDPVVGLIGAPNSHVSMALAETTKWWNLIQIACSNYNPDLSNTEAFPLYFRTITPITAFNPALLALIQYYRWTRVAILYHHKDYETLVGSHELQAMLTDVNITVVVNEAFIDDPSEQIQKIKELDIRIIIGYFYSPEARRAFCEMHRLGMKSPKYVLLSIQTNDEWWQIDDGLTCSPEDLLNASEGAIFFVFYFERGNNTINVDVDDFGERYARLATALGFPESLFAYHQFDAVYALALALNKSIDSLAVIGKNLSSFSYDVQTADIFYASLRDTRFMGISGVIQFDENGDRIGQVLFRQVQSDGQVEIFGVYTLSEDLFELDNGWTSVSDAPRDRINHVTVIIKTSPVVIDLAIILASCGIIFSILVMIFNIYNRKKRVIKMSSPNINNLICVGGGMAYASVILHGLGNNADSVKTHDALCKISPWVFSLGFTIGFGALFAKTWRVHRIFTSKTTKRINILDWNLFLFVGILVFIDVIILTVWTTVDPVTTNTVSMVTRVDEEQDALIFPVLRKCYSENEVIWLGLSCGYKGIILLFGVFLAWETRKVYLIALLAYSNVTNYTSRSKVVTCIGACSASV</sequence>
<dbReference type="PANTHER" id="PTHR10519:SF20">
    <property type="entry name" value="G-PROTEIN COUPLED RECEPTOR 156-RELATED"/>
    <property type="match status" value="1"/>
</dbReference>
<keyword evidence="11" id="KW-1185">Reference proteome</keyword>
<comment type="subcellular location">
    <subcellularLocation>
        <location evidence="1">Membrane</location>
        <topology evidence="1">Multi-pass membrane protein</topology>
    </subcellularLocation>
</comment>
<dbReference type="SUPFAM" id="SSF53822">
    <property type="entry name" value="Periplasmic binding protein-like I"/>
    <property type="match status" value="1"/>
</dbReference>
<evidence type="ECO:0000256" key="9">
    <source>
        <dbReference type="SAM" id="Phobius"/>
    </source>
</evidence>